<feature type="non-terminal residue" evidence="1">
    <location>
        <position position="1"/>
    </location>
</feature>
<reference evidence="1 2" key="1">
    <citation type="submission" date="2021-06" db="EMBL/GenBank/DDBJ databases">
        <authorList>
            <person name="Palmer J.M."/>
        </authorList>
    </citation>
    <scope>NUCLEOTIDE SEQUENCE [LARGE SCALE GENOMIC DNA]</scope>
    <source>
        <strain evidence="1 2">XC_2019</strain>
        <tissue evidence="1">Muscle</tissue>
    </source>
</reference>
<proteinExistence type="predicted"/>
<dbReference type="PANTHER" id="PTHR28336">
    <property type="entry name" value="BA1-643"/>
    <property type="match status" value="1"/>
</dbReference>
<sequence length="84" mass="9331">LSQEEMALLVSSLRLSRSAAQLVKLRSRDIPSDQAFHILAMWRRALPAVTCHPKASQLAQSLAKIGRPDLAREVLLREAELSLT</sequence>
<accession>A0ABV0R6K2</accession>
<name>A0ABV0R6K2_9TELE</name>
<gene>
    <name evidence="1" type="ORF">XENOCAPTIV_003149</name>
</gene>
<dbReference type="Proteomes" id="UP001434883">
    <property type="component" value="Unassembled WGS sequence"/>
</dbReference>
<dbReference type="InterPro" id="IPR011029">
    <property type="entry name" value="DEATH-like_dom_sf"/>
</dbReference>
<protein>
    <recommendedName>
        <fullName evidence="3">Death domain-containing protein</fullName>
    </recommendedName>
</protein>
<organism evidence="1 2">
    <name type="scientific">Xenoophorus captivus</name>
    <dbReference type="NCBI Taxonomy" id="1517983"/>
    <lineage>
        <taxon>Eukaryota</taxon>
        <taxon>Metazoa</taxon>
        <taxon>Chordata</taxon>
        <taxon>Craniata</taxon>
        <taxon>Vertebrata</taxon>
        <taxon>Euteleostomi</taxon>
        <taxon>Actinopterygii</taxon>
        <taxon>Neopterygii</taxon>
        <taxon>Teleostei</taxon>
        <taxon>Neoteleostei</taxon>
        <taxon>Acanthomorphata</taxon>
        <taxon>Ovalentaria</taxon>
        <taxon>Atherinomorphae</taxon>
        <taxon>Cyprinodontiformes</taxon>
        <taxon>Goodeidae</taxon>
        <taxon>Xenoophorus</taxon>
    </lineage>
</organism>
<dbReference type="PANTHER" id="PTHR28336:SF4">
    <property type="entry name" value="DEATH DOMAIN-CONTAINING PROTEIN 1"/>
    <property type="match status" value="1"/>
</dbReference>
<dbReference type="EMBL" id="JAHRIN010034933">
    <property type="protein sequence ID" value="MEQ2203754.1"/>
    <property type="molecule type" value="Genomic_DNA"/>
</dbReference>
<evidence type="ECO:0000313" key="1">
    <source>
        <dbReference type="EMBL" id="MEQ2203754.1"/>
    </source>
</evidence>
<dbReference type="Gene3D" id="1.10.533.10">
    <property type="entry name" value="Death Domain, Fas"/>
    <property type="match status" value="1"/>
</dbReference>
<keyword evidence="2" id="KW-1185">Reference proteome</keyword>
<evidence type="ECO:0000313" key="2">
    <source>
        <dbReference type="Proteomes" id="UP001434883"/>
    </source>
</evidence>
<comment type="caution">
    <text evidence="1">The sequence shown here is derived from an EMBL/GenBank/DDBJ whole genome shotgun (WGS) entry which is preliminary data.</text>
</comment>
<evidence type="ECO:0008006" key="3">
    <source>
        <dbReference type="Google" id="ProtNLM"/>
    </source>
</evidence>